<keyword evidence="3" id="KW-1185">Reference proteome</keyword>
<proteinExistence type="predicted"/>
<dbReference type="EMBL" id="CP091139">
    <property type="protein sequence ID" value="UUT36756.1"/>
    <property type="molecule type" value="Genomic_DNA"/>
</dbReference>
<accession>A0ABY5NNF9</accession>
<reference evidence="2" key="1">
    <citation type="submission" date="2022-01" db="EMBL/GenBank/DDBJ databases">
        <title>Microbacterium eymi and Microbacterium rhizovicinus sp. nov., isolated from the rhizospheric soil of Elymus tsukushiensis, a plant native to the Dokdo Islands, Republic of Korea.</title>
        <authorList>
            <person name="Hwang Y.J."/>
        </authorList>
    </citation>
    <scope>NUCLEOTIDE SEQUENCE</scope>
    <source>
        <strain evidence="2">KUDC0405</strain>
    </source>
</reference>
<gene>
    <name evidence="2" type="ORF">L2X98_20180</name>
</gene>
<protein>
    <submittedName>
        <fullName evidence="2">Uncharacterized protein</fullName>
    </submittedName>
</protein>
<evidence type="ECO:0000256" key="1">
    <source>
        <dbReference type="SAM" id="MobiDB-lite"/>
    </source>
</evidence>
<feature type="region of interest" description="Disordered" evidence="1">
    <location>
        <begin position="1"/>
        <end position="89"/>
    </location>
</feature>
<evidence type="ECO:0000313" key="2">
    <source>
        <dbReference type="EMBL" id="UUT36756.1"/>
    </source>
</evidence>
<evidence type="ECO:0000313" key="3">
    <source>
        <dbReference type="Proteomes" id="UP001054811"/>
    </source>
</evidence>
<organism evidence="2 3">
    <name type="scientific">Microbacterium elymi</name>
    <dbReference type="NCBI Taxonomy" id="2909587"/>
    <lineage>
        <taxon>Bacteria</taxon>
        <taxon>Bacillati</taxon>
        <taxon>Actinomycetota</taxon>
        <taxon>Actinomycetes</taxon>
        <taxon>Micrococcales</taxon>
        <taxon>Microbacteriaceae</taxon>
        <taxon>Microbacterium</taxon>
    </lineage>
</organism>
<dbReference type="Proteomes" id="UP001054811">
    <property type="component" value="Chromosome"/>
</dbReference>
<sequence>MITEFSAKSCWMESTAPLMTDESKPKRNPPTAPATDSPIARRPNGPRSVKVPVGSDSELVMPVTLPMRGPPRQGPSSQMYGGPIVPSAS</sequence>
<name>A0ABY5NNF9_9MICO</name>
<dbReference type="RefSeq" id="WP_259613432.1">
    <property type="nucleotide sequence ID" value="NZ_CP091139.2"/>
</dbReference>